<evidence type="ECO:0000256" key="1">
    <source>
        <dbReference type="SAM" id="Phobius"/>
    </source>
</evidence>
<sequence length="129" mass="15174">MIDFQSIIWYFSCLSIFIIAMDGLGFDLVRHQSILENLLNFGHDFQNFYYRNGCNSNKIVFCNTVNNTLEFISKWILTILIKCFLIINSKKISWPLIHDIKATKTRLLFWFVVNWTINIKKSGIAIQIC</sequence>
<keyword evidence="1" id="KW-0472">Membrane</keyword>
<organism evidence="2 3">
    <name type="scientific">Blepharisma stoltei</name>
    <dbReference type="NCBI Taxonomy" id="1481888"/>
    <lineage>
        <taxon>Eukaryota</taxon>
        <taxon>Sar</taxon>
        <taxon>Alveolata</taxon>
        <taxon>Ciliophora</taxon>
        <taxon>Postciliodesmatophora</taxon>
        <taxon>Heterotrichea</taxon>
        <taxon>Heterotrichida</taxon>
        <taxon>Blepharismidae</taxon>
        <taxon>Blepharisma</taxon>
    </lineage>
</organism>
<proteinExistence type="predicted"/>
<keyword evidence="1" id="KW-0812">Transmembrane</keyword>
<gene>
    <name evidence="2" type="ORF">BSTOLATCC_MIC23572</name>
</gene>
<feature type="transmembrane region" description="Helical" evidence="1">
    <location>
        <begin position="6"/>
        <end position="29"/>
    </location>
</feature>
<dbReference type="AlphaFoldDB" id="A0AAU9J286"/>
<keyword evidence="3" id="KW-1185">Reference proteome</keyword>
<comment type="caution">
    <text evidence="2">The sequence shown here is derived from an EMBL/GenBank/DDBJ whole genome shotgun (WGS) entry which is preliminary data.</text>
</comment>
<reference evidence="2" key="1">
    <citation type="submission" date="2021-09" db="EMBL/GenBank/DDBJ databases">
        <authorList>
            <consortium name="AG Swart"/>
            <person name="Singh M."/>
            <person name="Singh A."/>
            <person name="Seah K."/>
            <person name="Emmerich C."/>
        </authorList>
    </citation>
    <scope>NUCLEOTIDE SEQUENCE</scope>
    <source>
        <strain evidence="2">ATCC30299</strain>
    </source>
</reference>
<name>A0AAU9J286_9CILI</name>
<dbReference type="Proteomes" id="UP001162131">
    <property type="component" value="Unassembled WGS sequence"/>
</dbReference>
<evidence type="ECO:0000313" key="2">
    <source>
        <dbReference type="EMBL" id="CAG9319364.1"/>
    </source>
</evidence>
<evidence type="ECO:0000313" key="3">
    <source>
        <dbReference type="Proteomes" id="UP001162131"/>
    </source>
</evidence>
<accession>A0AAU9J286</accession>
<dbReference type="EMBL" id="CAJZBQ010000022">
    <property type="protein sequence ID" value="CAG9319364.1"/>
    <property type="molecule type" value="Genomic_DNA"/>
</dbReference>
<keyword evidence="1" id="KW-1133">Transmembrane helix</keyword>
<protein>
    <submittedName>
        <fullName evidence="2">Uncharacterized protein</fullName>
    </submittedName>
</protein>